<proteinExistence type="predicted"/>
<reference evidence="3" key="1">
    <citation type="submission" date="2022-11" db="UniProtKB">
        <authorList>
            <consortium name="WormBaseParasite"/>
        </authorList>
    </citation>
    <scope>IDENTIFICATION</scope>
</reference>
<feature type="region of interest" description="Disordered" evidence="1">
    <location>
        <begin position="1"/>
        <end position="49"/>
    </location>
</feature>
<sequence>MSNPVGKTLRTPPRSHEPSVSNFDSAEEHPVVGQIQTQAPETEVRREGRNAEVARVEEELRRSSFEMARQVEIETTVSGNVKGHQTLERERLKSPPKVVHPMAETLEEIRWKWKPVWRSNMVDMNYDEYHKDTLTNLYDDKYSRHYKLEMANWVQRKDQRE</sequence>
<name>A0A915II55_ROMCU</name>
<accession>A0A915II55</accession>
<keyword evidence="2" id="KW-1185">Reference proteome</keyword>
<dbReference type="WBParaSite" id="nRc.2.0.1.t13528-RA">
    <property type="protein sequence ID" value="nRc.2.0.1.t13528-RA"/>
    <property type="gene ID" value="nRc.2.0.1.g13528"/>
</dbReference>
<evidence type="ECO:0000313" key="3">
    <source>
        <dbReference type="WBParaSite" id="nRc.2.0.1.t13528-RA"/>
    </source>
</evidence>
<dbReference type="AlphaFoldDB" id="A0A915II55"/>
<organism evidence="2 3">
    <name type="scientific">Romanomermis culicivorax</name>
    <name type="common">Nematode worm</name>
    <dbReference type="NCBI Taxonomy" id="13658"/>
    <lineage>
        <taxon>Eukaryota</taxon>
        <taxon>Metazoa</taxon>
        <taxon>Ecdysozoa</taxon>
        <taxon>Nematoda</taxon>
        <taxon>Enoplea</taxon>
        <taxon>Dorylaimia</taxon>
        <taxon>Mermithida</taxon>
        <taxon>Mermithoidea</taxon>
        <taxon>Mermithidae</taxon>
        <taxon>Romanomermis</taxon>
    </lineage>
</organism>
<evidence type="ECO:0000313" key="2">
    <source>
        <dbReference type="Proteomes" id="UP000887565"/>
    </source>
</evidence>
<evidence type="ECO:0000256" key="1">
    <source>
        <dbReference type="SAM" id="MobiDB-lite"/>
    </source>
</evidence>
<dbReference type="Proteomes" id="UP000887565">
    <property type="component" value="Unplaced"/>
</dbReference>
<protein>
    <submittedName>
        <fullName evidence="3">Uncharacterized protein</fullName>
    </submittedName>
</protein>